<dbReference type="OrthoDB" id="5370011at2759"/>
<organism evidence="2 3">
    <name type="scientific">Coniosporium apollinis (strain CBS 100218)</name>
    <name type="common">Rock-inhabiting black yeast</name>
    <dbReference type="NCBI Taxonomy" id="1168221"/>
    <lineage>
        <taxon>Eukaryota</taxon>
        <taxon>Fungi</taxon>
        <taxon>Dikarya</taxon>
        <taxon>Ascomycota</taxon>
        <taxon>Pezizomycotina</taxon>
        <taxon>Dothideomycetes</taxon>
        <taxon>Dothideomycetes incertae sedis</taxon>
        <taxon>Coniosporium</taxon>
    </lineage>
</organism>
<accession>R7YGL5</accession>
<evidence type="ECO:0000313" key="3">
    <source>
        <dbReference type="Proteomes" id="UP000016924"/>
    </source>
</evidence>
<gene>
    <name evidence="2" type="ORF">W97_00164</name>
</gene>
<protein>
    <submittedName>
        <fullName evidence="2">Uncharacterized protein</fullName>
    </submittedName>
</protein>
<dbReference type="OMA" id="RVHRTCH"/>
<dbReference type="HOGENOM" id="CLU_047721_1_0_1"/>
<dbReference type="GeneID" id="19897475"/>
<feature type="compositionally biased region" description="Basic residues" evidence="1">
    <location>
        <begin position="20"/>
        <end position="32"/>
    </location>
</feature>
<feature type="region of interest" description="Disordered" evidence="1">
    <location>
        <begin position="1"/>
        <end position="49"/>
    </location>
</feature>
<dbReference type="AlphaFoldDB" id="R7YGL5"/>
<keyword evidence="3" id="KW-1185">Reference proteome</keyword>
<sequence length="396" mass="44038">MSSPPPERPAPERRSSLSKYMKRLKTHMRRGSSSRDESTTPPADPTPTVAEEPVAAAIPDPVPDVVTTTTTTTAIVPVIVPTSTGPMVIDNMPVTSTTSGAYFRSAIQQERARALFAKYGLTLEDHEWITTGTTAVSSERVEKTIRMRVRRQCHRCQANFGHDKVCSKCEHKRCKKCPAYPPKKVIAALEDKGKGAALKEGDAVPVLAPIPAPIPVPILLPTPIAVPAPEAPKKTRMRSGYPILTKPSPSGGPDFVRKHVSQRVRRTCHKCEALFVPPTETVCSSCQHVRCVQCPRDPSKPKKYPHGYPGDAPAEEESEVEQPLRKERTWRKPRQRIRWTCDKCSTLFMEKSKVCGNCSHNRCDTCTREPPKKVKKEFDPEVVKSLEEKLARLKMP</sequence>
<name>R7YGL5_CONA1</name>
<dbReference type="EMBL" id="JH767554">
    <property type="protein sequence ID" value="EON60954.1"/>
    <property type="molecule type" value="Genomic_DNA"/>
</dbReference>
<dbReference type="eggNOG" id="ENOG502S621">
    <property type="taxonomic scope" value="Eukaryota"/>
</dbReference>
<dbReference type="RefSeq" id="XP_007776271.1">
    <property type="nucleotide sequence ID" value="XM_007778081.1"/>
</dbReference>
<feature type="region of interest" description="Disordered" evidence="1">
    <location>
        <begin position="297"/>
        <end position="328"/>
    </location>
</feature>
<evidence type="ECO:0000313" key="2">
    <source>
        <dbReference type="EMBL" id="EON60954.1"/>
    </source>
</evidence>
<evidence type="ECO:0000256" key="1">
    <source>
        <dbReference type="SAM" id="MobiDB-lite"/>
    </source>
</evidence>
<reference evidence="3" key="1">
    <citation type="submission" date="2012-06" db="EMBL/GenBank/DDBJ databases">
        <title>The genome sequence of Coniosporium apollinis CBS 100218.</title>
        <authorList>
            <consortium name="The Broad Institute Genome Sequencing Platform"/>
            <person name="Cuomo C."/>
            <person name="Gorbushina A."/>
            <person name="Noack S."/>
            <person name="Walker B."/>
            <person name="Young S.K."/>
            <person name="Zeng Q."/>
            <person name="Gargeya S."/>
            <person name="Fitzgerald M."/>
            <person name="Haas B."/>
            <person name="Abouelleil A."/>
            <person name="Alvarado L."/>
            <person name="Arachchi H.M."/>
            <person name="Berlin A.M."/>
            <person name="Chapman S.B."/>
            <person name="Goldberg J."/>
            <person name="Griggs A."/>
            <person name="Gujja S."/>
            <person name="Hansen M."/>
            <person name="Howarth C."/>
            <person name="Imamovic A."/>
            <person name="Larimer J."/>
            <person name="McCowan C."/>
            <person name="Montmayeur A."/>
            <person name="Murphy C."/>
            <person name="Neiman D."/>
            <person name="Pearson M."/>
            <person name="Priest M."/>
            <person name="Roberts A."/>
            <person name="Saif S."/>
            <person name="Shea T."/>
            <person name="Sisk P."/>
            <person name="Sykes S."/>
            <person name="Wortman J."/>
            <person name="Nusbaum C."/>
            <person name="Birren B."/>
        </authorList>
    </citation>
    <scope>NUCLEOTIDE SEQUENCE [LARGE SCALE GENOMIC DNA]</scope>
    <source>
        <strain evidence="3">CBS 100218</strain>
    </source>
</reference>
<dbReference type="Proteomes" id="UP000016924">
    <property type="component" value="Unassembled WGS sequence"/>
</dbReference>
<proteinExistence type="predicted"/>